<dbReference type="Proteomes" id="UP001515943">
    <property type="component" value="Unassembled WGS sequence"/>
</dbReference>
<dbReference type="InterPro" id="IPR041698">
    <property type="entry name" value="Methyltransf_25"/>
</dbReference>
<dbReference type="Pfam" id="PF13649">
    <property type="entry name" value="Methyltransf_25"/>
    <property type="match status" value="1"/>
</dbReference>
<organism evidence="2 3">
    <name type="scientific">Lentzea indica</name>
    <dbReference type="NCBI Taxonomy" id="2604800"/>
    <lineage>
        <taxon>Bacteria</taxon>
        <taxon>Bacillati</taxon>
        <taxon>Actinomycetota</taxon>
        <taxon>Actinomycetes</taxon>
        <taxon>Pseudonocardiales</taxon>
        <taxon>Pseudonocardiaceae</taxon>
        <taxon>Lentzea</taxon>
    </lineage>
</organism>
<protein>
    <submittedName>
        <fullName evidence="2">Class I SAM-dependent methyltransferase</fullName>
    </submittedName>
</protein>
<feature type="domain" description="Methyltransferase" evidence="1">
    <location>
        <begin position="63"/>
        <end position="153"/>
    </location>
</feature>
<proteinExistence type="predicted"/>
<keyword evidence="2" id="KW-0808">Transferase</keyword>
<reference evidence="2 3" key="1">
    <citation type="submission" date="2019-08" db="EMBL/GenBank/DDBJ databases">
        <title>Lentzea from Indian Himalayas.</title>
        <authorList>
            <person name="Mandal S."/>
            <person name="Mallick Gupta A."/>
            <person name="Maiti P.K."/>
            <person name="Sarkar J."/>
            <person name="Mandal S."/>
        </authorList>
    </citation>
    <scope>NUCLEOTIDE SEQUENCE [LARGE SCALE GENOMIC DNA]</scope>
    <source>
        <strain evidence="2 3">PSKA42</strain>
    </source>
</reference>
<dbReference type="EMBL" id="VSRL01000021">
    <property type="protein sequence ID" value="NKE56855.1"/>
    <property type="molecule type" value="Genomic_DNA"/>
</dbReference>
<evidence type="ECO:0000313" key="2">
    <source>
        <dbReference type="EMBL" id="NKE56855.1"/>
    </source>
</evidence>
<accession>A0ABX1FDJ7</accession>
<evidence type="ECO:0000313" key="3">
    <source>
        <dbReference type="Proteomes" id="UP001515943"/>
    </source>
</evidence>
<dbReference type="GO" id="GO:0008168">
    <property type="term" value="F:methyltransferase activity"/>
    <property type="evidence" value="ECO:0007669"/>
    <property type="project" value="UniProtKB-KW"/>
</dbReference>
<dbReference type="InterPro" id="IPR050508">
    <property type="entry name" value="Methyltransf_Superfamily"/>
</dbReference>
<keyword evidence="2" id="KW-0489">Methyltransferase</keyword>
<sequence length="216" mass="23531">MLPVSCSILPNGTVCRVTIEHTSRAYGQRADEYIDAVGTMEATSPVDRDLVGAWARKHSGGQILDVGCGPGQWTNWLREQGITVTGVDPTPEFLDRARTRYPDARFRAGRAEALDVAAGSLSGILAWFSLIHTPPHEVPAILDEFARCVEPGGGLLLGFFEGPELVPFDHKIVTAYFWPIDELSRVVEKAGFTVTSRDARVDPGSRRQGAITAIRT</sequence>
<keyword evidence="3" id="KW-1185">Reference proteome</keyword>
<dbReference type="InterPro" id="IPR029063">
    <property type="entry name" value="SAM-dependent_MTases_sf"/>
</dbReference>
<gene>
    <name evidence="2" type="ORF">FXN61_08390</name>
</gene>
<dbReference type="CDD" id="cd02440">
    <property type="entry name" value="AdoMet_MTases"/>
    <property type="match status" value="1"/>
</dbReference>
<comment type="caution">
    <text evidence="2">The sequence shown here is derived from an EMBL/GenBank/DDBJ whole genome shotgun (WGS) entry which is preliminary data.</text>
</comment>
<evidence type="ECO:0000259" key="1">
    <source>
        <dbReference type="Pfam" id="PF13649"/>
    </source>
</evidence>
<dbReference type="PANTHER" id="PTHR42912">
    <property type="entry name" value="METHYLTRANSFERASE"/>
    <property type="match status" value="1"/>
</dbReference>
<dbReference type="SUPFAM" id="SSF53335">
    <property type="entry name" value="S-adenosyl-L-methionine-dependent methyltransferases"/>
    <property type="match status" value="1"/>
</dbReference>
<dbReference type="GO" id="GO:0032259">
    <property type="term" value="P:methylation"/>
    <property type="evidence" value="ECO:0007669"/>
    <property type="project" value="UniProtKB-KW"/>
</dbReference>
<dbReference type="Gene3D" id="3.40.50.150">
    <property type="entry name" value="Vaccinia Virus protein VP39"/>
    <property type="match status" value="1"/>
</dbReference>
<name>A0ABX1FDJ7_9PSEU</name>